<reference evidence="1" key="1">
    <citation type="submission" date="2016-02" db="EMBL/GenBank/DDBJ databases">
        <title>WGS assembly of Manihot esculenta.</title>
        <authorList>
            <person name="Bredeson J.V."/>
            <person name="Prochnik S.E."/>
            <person name="Lyons J.B."/>
            <person name="Schmutz J."/>
            <person name="Grimwood J."/>
            <person name="Vrebalov J."/>
            <person name="Bart R.S."/>
            <person name="Amuge T."/>
            <person name="Ferguson M.E."/>
            <person name="Green R."/>
            <person name="Putnam N."/>
            <person name="Stites J."/>
            <person name="Rounsley S."/>
            <person name="Rokhsar D.S."/>
        </authorList>
    </citation>
    <scope>NUCLEOTIDE SEQUENCE [LARGE SCALE GENOMIC DNA]</scope>
    <source>
        <tissue evidence="1">Leaf</tissue>
    </source>
</reference>
<evidence type="ECO:0000313" key="1">
    <source>
        <dbReference type="EMBL" id="OAY22892.1"/>
    </source>
</evidence>
<name>A0A2C9U097_MANES</name>
<sequence length="74" mass="8898">MGQEWLLLLPCPEFLHWKFLLAGDSLFRQQDCLEPMKHPHYWGSFTFSHLYWRTHISSLMQHKAARTDTHDPMT</sequence>
<dbReference type="EMBL" id="CM004404">
    <property type="protein sequence ID" value="OAY22892.1"/>
    <property type="molecule type" value="Genomic_DNA"/>
</dbReference>
<protein>
    <submittedName>
        <fullName evidence="1">Uncharacterized protein</fullName>
    </submittedName>
</protein>
<dbReference type="AlphaFoldDB" id="A0A2C9U097"/>
<organism evidence="1">
    <name type="scientific">Manihot esculenta</name>
    <name type="common">Cassava</name>
    <name type="synonym">Jatropha manihot</name>
    <dbReference type="NCBI Taxonomy" id="3983"/>
    <lineage>
        <taxon>Eukaryota</taxon>
        <taxon>Viridiplantae</taxon>
        <taxon>Streptophyta</taxon>
        <taxon>Embryophyta</taxon>
        <taxon>Tracheophyta</taxon>
        <taxon>Spermatophyta</taxon>
        <taxon>Magnoliopsida</taxon>
        <taxon>eudicotyledons</taxon>
        <taxon>Gunneridae</taxon>
        <taxon>Pentapetalae</taxon>
        <taxon>rosids</taxon>
        <taxon>fabids</taxon>
        <taxon>Malpighiales</taxon>
        <taxon>Euphorbiaceae</taxon>
        <taxon>Crotonoideae</taxon>
        <taxon>Manihoteae</taxon>
        <taxon>Manihot</taxon>
    </lineage>
</organism>
<proteinExistence type="predicted"/>
<accession>A0A2C9U097</accession>
<gene>
    <name evidence="1" type="ORF">MANES_18G034600</name>
</gene>